<dbReference type="AlphaFoldDB" id="A0A1H0GRQ9"/>
<dbReference type="EMBL" id="FNIV01000003">
    <property type="protein sequence ID" value="SDO09555.1"/>
    <property type="molecule type" value="Genomic_DNA"/>
</dbReference>
<comment type="similarity">
    <text evidence="6">Belongs to the binding-protein-dependent transport system permease family.</text>
</comment>
<evidence type="ECO:0000313" key="8">
    <source>
        <dbReference type="EMBL" id="SDO09555.1"/>
    </source>
</evidence>
<evidence type="ECO:0000313" key="9">
    <source>
        <dbReference type="Proteomes" id="UP000199075"/>
    </source>
</evidence>
<dbReference type="STRING" id="419597.SAMN04487957_103317"/>
<accession>A0A1H0GRQ9</accession>
<feature type="transmembrane region" description="Helical" evidence="6">
    <location>
        <begin position="216"/>
        <end position="240"/>
    </location>
</feature>
<evidence type="ECO:0000256" key="4">
    <source>
        <dbReference type="ARBA" id="ARBA00022989"/>
    </source>
</evidence>
<dbReference type="GO" id="GO:0031460">
    <property type="term" value="P:glycine betaine transport"/>
    <property type="evidence" value="ECO:0007669"/>
    <property type="project" value="TreeGrafter"/>
</dbReference>
<feature type="transmembrane region" description="Helical" evidence="6">
    <location>
        <begin position="355"/>
        <end position="378"/>
    </location>
</feature>
<keyword evidence="2 6" id="KW-0813">Transport</keyword>
<name>A0A1H0GRQ9_9GAMM</name>
<dbReference type="InterPro" id="IPR051204">
    <property type="entry name" value="ABC_transp_perm/SBD"/>
</dbReference>
<evidence type="ECO:0000256" key="6">
    <source>
        <dbReference type="RuleBase" id="RU363032"/>
    </source>
</evidence>
<feature type="transmembrane region" description="Helical" evidence="6">
    <location>
        <begin position="47"/>
        <end position="66"/>
    </location>
</feature>
<dbReference type="GO" id="GO:0005886">
    <property type="term" value="C:plasma membrane"/>
    <property type="evidence" value="ECO:0007669"/>
    <property type="project" value="UniProtKB-SubCell"/>
</dbReference>
<dbReference type="InterPro" id="IPR035906">
    <property type="entry name" value="MetI-like_sf"/>
</dbReference>
<dbReference type="PANTHER" id="PTHR30177">
    <property type="entry name" value="GLYCINE BETAINE/L-PROLINE TRANSPORT SYSTEM PERMEASE PROTEIN PROW"/>
    <property type="match status" value="1"/>
</dbReference>
<protein>
    <submittedName>
        <fullName evidence="8">Osmoprotectant transport system permease protein</fullName>
    </submittedName>
</protein>
<evidence type="ECO:0000256" key="2">
    <source>
        <dbReference type="ARBA" id="ARBA00022448"/>
    </source>
</evidence>
<dbReference type="Pfam" id="PF00528">
    <property type="entry name" value="BPD_transp_1"/>
    <property type="match status" value="1"/>
</dbReference>
<feature type="transmembrane region" description="Helical" evidence="6">
    <location>
        <begin position="246"/>
        <end position="270"/>
    </location>
</feature>
<keyword evidence="3 6" id="KW-0812">Transmembrane</keyword>
<dbReference type="SUPFAM" id="SSF161098">
    <property type="entry name" value="MetI-like"/>
    <property type="match status" value="1"/>
</dbReference>
<feature type="transmembrane region" description="Helical" evidence="6">
    <location>
        <begin position="183"/>
        <end position="204"/>
    </location>
</feature>
<dbReference type="PROSITE" id="PS50928">
    <property type="entry name" value="ABC_TM1"/>
    <property type="match status" value="1"/>
</dbReference>
<feature type="transmembrane region" description="Helical" evidence="6">
    <location>
        <begin position="142"/>
        <end position="163"/>
    </location>
</feature>
<keyword evidence="9" id="KW-1185">Reference proteome</keyword>
<evidence type="ECO:0000256" key="5">
    <source>
        <dbReference type="ARBA" id="ARBA00023136"/>
    </source>
</evidence>
<dbReference type="InterPro" id="IPR000515">
    <property type="entry name" value="MetI-like"/>
</dbReference>
<feature type="transmembrane region" description="Helical" evidence="6">
    <location>
        <begin position="78"/>
        <end position="100"/>
    </location>
</feature>
<gene>
    <name evidence="8" type="ORF">SAMN04487957_103317</name>
</gene>
<feature type="domain" description="ABC transmembrane type-1" evidence="7">
    <location>
        <begin position="179"/>
        <end position="374"/>
    </location>
</feature>
<evidence type="ECO:0000256" key="3">
    <source>
        <dbReference type="ARBA" id="ARBA00022692"/>
    </source>
</evidence>
<keyword evidence="4 6" id="KW-1133">Transmembrane helix</keyword>
<reference evidence="9" key="1">
    <citation type="submission" date="2016-10" db="EMBL/GenBank/DDBJ databases">
        <authorList>
            <person name="Varghese N."/>
            <person name="Submissions S."/>
        </authorList>
    </citation>
    <scope>NUCLEOTIDE SEQUENCE [LARGE SCALE GENOMIC DNA]</scope>
    <source>
        <strain evidence="9">CGMCC 1.6444</strain>
    </source>
</reference>
<dbReference type="GO" id="GO:0055085">
    <property type="term" value="P:transmembrane transport"/>
    <property type="evidence" value="ECO:0007669"/>
    <property type="project" value="InterPro"/>
</dbReference>
<dbReference type="Proteomes" id="UP000199075">
    <property type="component" value="Unassembled WGS sequence"/>
</dbReference>
<evidence type="ECO:0000259" key="7">
    <source>
        <dbReference type="PROSITE" id="PS50928"/>
    </source>
</evidence>
<comment type="subcellular location">
    <subcellularLocation>
        <location evidence="1 6">Cell membrane</location>
        <topology evidence="1 6">Multi-pass membrane protein</topology>
    </subcellularLocation>
</comment>
<feature type="transmembrane region" description="Helical" evidence="6">
    <location>
        <begin position="325"/>
        <end position="349"/>
    </location>
</feature>
<dbReference type="PANTHER" id="PTHR30177:SF30">
    <property type="entry name" value="GLYCINE BETAINE UPTAKE SYSTEM PERMEASE PROTEIN YEHY"/>
    <property type="match status" value="1"/>
</dbReference>
<dbReference type="CDD" id="cd06261">
    <property type="entry name" value="TM_PBP2"/>
    <property type="match status" value="1"/>
</dbReference>
<proteinExistence type="inferred from homology"/>
<sequence>MSRREAPLNRVVMALSLVATATWLALPLASVAPNRIVPGTAHTATDLLGWPLALLACLPLVALMALSRRLDRVRCHLALALVLLLLMALPGWLAIASQWLVDPELPQARLGIGAAWWLSLFWLSLMLIELRSRLALVGWRAALLPVVVATAWWLQGAWLGSLALGQELDGRRGDFLEAVVDHLLLVGGAVGASLVLGALIALAMRQSPRVERLGFAVLNFLQTIPSLALFGLLLAPLAWLAARFDWLSAIGVSGIGWAPAFLALLGYSLLPMVRNTHVALSEVDPGVLEAARGMGMGRGQVFRQVRLPLALPVVIEGVRITTVQAIGLTAVAALIGAGGLGSFIFQGLGQAAMDLVLLGALPILAMALVADALLGALARRLDHRRLASPGGAP</sequence>
<organism evidence="8 9">
    <name type="scientific">Halomonas shengliensis</name>
    <dbReference type="NCBI Taxonomy" id="419597"/>
    <lineage>
        <taxon>Bacteria</taxon>
        <taxon>Pseudomonadati</taxon>
        <taxon>Pseudomonadota</taxon>
        <taxon>Gammaproteobacteria</taxon>
        <taxon>Oceanospirillales</taxon>
        <taxon>Halomonadaceae</taxon>
        <taxon>Halomonas</taxon>
    </lineage>
</organism>
<dbReference type="Gene3D" id="1.10.3720.10">
    <property type="entry name" value="MetI-like"/>
    <property type="match status" value="1"/>
</dbReference>
<evidence type="ECO:0000256" key="1">
    <source>
        <dbReference type="ARBA" id="ARBA00004651"/>
    </source>
</evidence>
<keyword evidence="5 6" id="KW-0472">Membrane</keyword>
<feature type="transmembrane region" description="Helical" evidence="6">
    <location>
        <begin position="112"/>
        <end position="130"/>
    </location>
</feature>